<evidence type="ECO:0000313" key="1">
    <source>
        <dbReference type="EMBL" id="EDM28281.1"/>
    </source>
</evidence>
<keyword evidence="2" id="KW-1185">Reference proteome</keyword>
<dbReference type="AlphaFoldDB" id="A6DIJ5"/>
<evidence type="ECO:0000313" key="2">
    <source>
        <dbReference type="Proteomes" id="UP000004947"/>
    </source>
</evidence>
<name>A6DIJ5_9BACT</name>
<reference evidence="1 2" key="1">
    <citation type="journal article" date="2010" name="J. Bacteriol.">
        <title>Genome sequence of Lentisphaera araneosa HTCC2155T, the type species of the order Lentisphaerales in the phylum Lentisphaerae.</title>
        <authorList>
            <person name="Thrash J.C."/>
            <person name="Cho J.C."/>
            <person name="Vergin K.L."/>
            <person name="Morris R.M."/>
            <person name="Giovannoni S.J."/>
        </authorList>
    </citation>
    <scope>NUCLEOTIDE SEQUENCE [LARGE SCALE GENOMIC DNA]</scope>
    <source>
        <strain evidence="1 2">HTCC2155</strain>
    </source>
</reference>
<comment type="caution">
    <text evidence="1">The sequence shown here is derived from an EMBL/GenBank/DDBJ whole genome shotgun (WGS) entry which is preliminary data.</text>
</comment>
<gene>
    <name evidence="1" type="ORF">LNTAR_10211</name>
</gene>
<proteinExistence type="predicted"/>
<dbReference type="Proteomes" id="UP000004947">
    <property type="component" value="Unassembled WGS sequence"/>
</dbReference>
<dbReference type="EMBL" id="ABCK01000005">
    <property type="protein sequence ID" value="EDM28281.1"/>
    <property type="molecule type" value="Genomic_DNA"/>
</dbReference>
<organism evidence="1 2">
    <name type="scientific">Lentisphaera araneosa HTCC2155</name>
    <dbReference type="NCBI Taxonomy" id="313628"/>
    <lineage>
        <taxon>Bacteria</taxon>
        <taxon>Pseudomonadati</taxon>
        <taxon>Lentisphaerota</taxon>
        <taxon>Lentisphaeria</taxon>
        <taxon>Lentisphaerales</taxon>
        <taxon>Lentisphaeraceae</taxon>
        <taxon>Lentisphaera</taxon>
    </lineage>
</organism>
<sequence>MKNNTTIIQSENELIKEILNDLWFTTDLKTISSYQKSKMYKQSILEKLKTVLKNECATDFDDFPQALKFKLILICEFYRIAFQNHKKLHYSSFDNSVIHMLWWLINSHMHVHNISDKNCILLWETIQPILNTVDVLEITDYASLWTWKKLFWILDDLIEFFNFSYLVHYTKYFLLMKPLPHIPYNDQYHLPNILREVIPNYGDFHGDYWIDNLMVDALDVPISSDQERVDFIDLARDTFIGHIPDEIVAKKMVSELSHYICPDRDKITFYTDENAGDLEDLLDEWEEEMDDYGI</sequence>
<dbReference type="RefSeq" id="WP_007277726.1">
    <property type="nucleotide sequence ID" value="NZ_ABCK01000005.1"/>
</dbReference>
<accession>A6DIJ5</accession>
<protein>
    <submittedName>
        <fullName evidence="1">Uncharacterized protein</fullName>
    </submittedName>
</protein>